<evidence type="ECO:0000313" key="1">
    <source>
        <dbReference type="EMBL" id="EKR53256.1"/>
    </source>
</evidence>
<organism evidence="1 2">
    <name type="scientific">Leptospira interrogans str. UI 12758</name>
    <dbReference type="NCBI Taxonomy" id="1049938"/>
    <lineage>
        <taxon>Bacteria</taxon>
        <taxon>Pseudomonadati</taxon>
        <taxon>Spirochaetota</taxon>
        <taxon>Spirochaetia</taxon>
        <taxon>Leptospirales</taxon>
        <taxon>Leptospiraceae</taxon>
        <taxon>Leptospira</taxon>
    </lineage>
</organism>
<dbReference type="EMBL" id="AHNR02000068">
    <property type="protein sequence ID" value="EKR53256.1"/>
    <property type="molecule type" value="Genomic_DNA"/>
</dbReference>
<proteinExistence type="predicted"/>
<evidence type="ECO:0000313" key="2">
    <source>
        <dbReference type="Proteomes" id="UP000001340"/>
    </source>
</evidence>
<accession>A0A0E2D077</accession>
<sequence length="53" mass="6518">MGTHTEFLFTKRYQFLRTEWDLHKSFLKINFSRTKTWELIQSFFLLKISVLCS</sequence>
<dbReference type="AlphaFoldDB" id="A0A0E2D077"/>
<comment type="caution">
    <text evidence="1">The sequence shown here is derived from an EMBL/GenBank/DDBJ whole genome shotgun (WGS) entry which is preliminary data.</text>
</comment>
<name>A0A0E2D077_LEPIR</name>
<dbReference type="Proteomes" id="UP000001340">
    <property type="component" value="Unassembled WGS sequence"/>
</dbReference>
<protein>
    <submittedName>
        <fullName evidence="1">Uncharacterized protein</fullName>
    </submittedName>
</protein>
<gene>
    <name evidence="1" type="ORF">LEP1GSC105_1846</name>
</gene>
<reference evidence="1 2" key="1">
    <citation type="submission" date="2012-10" db="EMBL/GenBank/DDBJ databases">
        <authorList>
            <person name="Harkins D.M."/>
            <person name="Durkin A.S."/>
            <person name="Brinkac L.M."/>
            <person name="Haft D.H."/>
            <person name="Selengut J.D."/>
            <person name="Sanka R."/>
            <person name="DePew J."/>
            <person name="Purushe J."/>
            <person name="Chanthongthip A."/>
            <person name="Lattana O."/>
            <person name="Phetsouvanh R."/>
            <person name="Newton P.N."/>
            <person name="Vinetz J.M."/>
            <person name="Sutton G.G."/>
            <person name="Nierman W.C."/>
            <person name="Fouts D.E."/>
        </authorList>
    </citation>
    <scope>NUCLEOTIDE SEQUENCE [LARGE SCALE GENOMIC DNA]</scope>
    <source>
        <strain evidence="1 2">UI 12758</strain>
    </source>
</reference>